<evidence type="ECO:0000256" key="4">
    <source>
        <dbReference type="ARBA" id="ARBA00022598"/>
    </source>
</evidence>
<dbReference type="Gene3D" id="3.90.190.20">
    <property type="entry name" value="Mur ligase, C-terminal domain"/>
    <property type="match status" value="1"/>
</dbReference>
<feature type="binding site" evidence="7">
    <location>
        <begin position="107"/>
        <end position="113"/>
    </location>
    <ligand>
        <name>ATP</name>
        <dbReference type="ChEBI" id="CHEBI:30616"/>
    </ligand>
</feature>
<comment type="function">
    <text evidence="7">Cell wall formation. Catalyzes the addition of glutamate to the nucleotide precursor UDP-N-acetylmuramoyl-L-alanine (UMA).</text>
</comment>
<dbReference type="AlphaFoldDB" id="A0A399FDS1"/>
<keyword evidence="10" id="KW-1185">Reference proteome</keyword>
<dbReference type="Pfam" id="PF08245">
    <property type="entry name" value="Mur_ligase_M"/>
    <property type="match status" value="1"/>
</dbReference>
<feature type="domain" description="Mur ligase central" evidence="8">
    <location>
        <begin position="105"/>
        <end position="232"/>
    </location>
</feature>
<evidence type="ECO:0000256" key="2">
    <source>
        <dbReference type="ARBA" id="ARBA00004752"/>
    </source>
</evidence>
<dbReference type="GO" id="GO:0005737">
    <property type="term" value="C:cytoplasm"/>
    <property type="evidence" value="ECO:0007669"/>
    <property type="project" value="UniProtKB-SubCell"/>
</dbReference>
<evidence type="ECO:0000256" key="7">
    <source>
        <dbReference type="HAMAP-Rule" id="MF_00639"/>
    </source>
</evidence>
<evidence type="ECO:0000256" key="3">
    <source>
        <dbReference type="ARBA" id="ARBA00022490"/>
    </source>
</evidence>
<keyword evidence="7" id="KW-0131">Cell cycle</keyword>
<proteinExistence type="inferred from homology"/>
<dbReference type="GO" id="GO:0008360">
    <property type="term" value="P:regulation of cell shape"/>
    <property type="evidence" value="ECO:0007669"/>
    <property type="project" value="UniProtKB-KW"/>
</dbReference>
<dbReference type="GO" id="GO:0005524">
    <property type="term" value="F:ATP binding"/>
    <property type="evidence" value="ECO:0007669"/>
    <property type="project" value="UniProtKB-UniRule"/>
</dbReference>
<dbReference type="InterPro" id="IPR036615">
    <property type="entry name" value="Mur_ligase_C_dom_sf"/>
</dbReference>
<keyword evidence="7" id="KW-0573">Peptidoglycan synthesis</keyword>
<keyword evidence="7" id="KW-0961">Cell wall biogenesis/degradation</keyword>
<dbReference type="SUPFAM" id="SSF53623">
    <property type="entry name" value="MurD-like peptide ligases, catalytic domain"/>
    <property type="match status" value="1"/>
</dbReference>
<dbReference type="EMBL" id="QWLB01000001">
    <property type="protein sequence ID" value="RIH93945.1"/>
    <property type="molecule type" value="Genomic_DNA"/>
</dbReference>
<name>A0A399FDS1_9DEIN</name>
<comment type="similarity">
    <text evidence="7">Belongs to the MurCDEF family.</text>
</comment>
<dbReference type="GO" id="GO:0051301">
    <property type="term" value="P:cell division"/>
    <property type="evidence" value="ECO:0007669"/>
    <property type="project" value="UniProtKB-KW"/>
</dbReference>
<dbReference type="InterPro" id="IPR013221">
    <property type="entry name" value="Mur_ligase_cen"/>
</dbReference>
<evidence type="ECO:0000313" key="10">
    <source>
        <dbReference type="Proteomes" id="UP000266178"/>
    </source>
</evidence>
<keyword evidence="3 7" id="KW-0963">Cytoplasm</keyword>
<evidence type="ECO:0000313" key="9">
    <source>
        <dbReference type="EMBL" id="RIH93945.1"/>
    </source>
</evidence>
<comment type="pathway">
    <text evidence="2 7">Cell wall biogenesis; peptidoglycan biosynthesis.</text>
</comment>
<dbReference type="InterPro" id="IPR005762">
    <property type="entry name" value="MurD"/>
</dbReference>
<accession>A0A399FDS1</accession>
<keyword evidence="4 7" id="KW-0436">Ligase</keyword>
<sequence>MGAAVRRLVYGLGRSGLGVLGYLQRHAMPAWFYDDHLTPQDAAKAQALGFQPDPDPRPGVYSQVIAAPGVPIDHPRLEALREGGAEVIGEAELVYRHSPTPLIGITGTAGKTSCTLFTAHLLRTSGIHAAAGGNIDPPLTRVVDEALDPPGVPGASPRPPEVVAVELSSFQLERVVRFRPRVAVLLMLGVDHLDRHKTLGAYHKAKLNLIQNLTAEDALVYNAKDPRILAGIAGTPAQLHPFEPADTPRETNLRAAEAATLAYAGLIHWPVSREGVRRAWDTAPTPEGRFEAFARIGDLVFIDDSIATRIDSVRMALEAAPPPVAWILGGVDKGAPVEELKPLVAQKVRLILAIGQDGPRLANPFRSLSEVVDIPAADGRAALQLAVQESLRRMPSGSVLLAPLATSFDQFKDYKERSRVFREVVRQAAPRPGAP</sequence>
<comment type="caution">
    <text evidence="9">The sequence shown here is derived from an EMBL/GenBank/DDBJ whole genome shotgun (WGS) entry which is preliminary data.</text>
</comment>
<comment type="subcellular location">
    <subcellularLocation>
        <location evidence="1 7">Cytoplasm</location>
    </subcellularLocation>
</comment>
<evidence type="ECO:0000256" key="1">
    <source>
        <dbReference type="ARBA" id="ARBA00004496"/>
    </source>
</evidence>
<keyword evidence="5 7" id="KW-0547">Nucleotide-binding</keyword>
<keyword evidence="6 7" id="KW-0067">ATP-binding</keyword>
<dbReference type="GO" id="GO:0071555">
    <property type="term" value="P:cell wall organization"/>
    <property type="evidence" value="ECO:0007669"/>
    <property type="project" value="UniProtKB-KW"/>
</dbReference>
<organism evidence="9 10">
    <name type="scientific">Meiothermus granaticius NBRC 107808</name>
    <dbReference type="NCBI Taxonomy" id="1227551"/>
    <lineage>
        <taxon>Bacteria</taxon>
        <taxon>Thermotogati</taxon>
        <taxon>Deinococcota</taxon>
        <taxon>Deinococci</taxon>
        <taxon>Thermales</taxon>
        <taxon>Thermaceae</taxon>
        <taxon>Meiothermus</taxon>
    </lineage>
</organism>
<dbReference type="Gene3D" id="3.40.50.720">
    <property type="entry name" value="NAD(P)-binding Rossmann-like Domain"/>
    <property type="match status" value="1"/>
</dbReference>
<keyword evidence="7" id="KW-0132">Cell division</keyword>
<keyword evidence="7" id="KW-0133">Cell shape</keyword>
<dbReference type="SUPFAM" id="SSF51984">
    <property type="entry name" value="MurCD N-terminal domain"/>
    <property type="match status" value="1"/>
</dbReference>
<dbReference type="UniPathway" id="UPA00219"/>
<dbReference type="Gene3D" id="3.40.1190.10">
    <property type="entry name" value="Mur-like, catalytic domain"/>
    <property type="match status" value="1"/>
</dbReference>
<evidence type="ECO:0000256" key="5">
    <source>
        <dbReference type="ARBA" id="ARBA00022741"/>
    </source>
</evidence>
<protein>
    <recommendedName>
        <fullName evidence="7">UDP-N-acetylmuramoylalanine--D-glutamate ligase</fullName>
        <ecNumber evidence="7">6.3.2.9</ecNumber>
    </recommendedName>
    <alternativeName>
        <fullName evidence="7">D-glutamic acid-adding enzyme</fullName>
    </alternativeName>
    <alternativeName>
        <fullName evidence="7">UDP-N-acetylmuramoyl-L-alanyl-D-glutamate synthetase</fullName>
    </alternativeName>
</protein>
<dbReference type="GO" id="GO:0008764">
    <property type="term" value="F:UDP-N-acetylmuramoylalanine-D-glutamate ligase activity"/>
    <property type="evidence" value="ECO:0007669"/>
    <property type="project" value="UniProtKB-UniRule"/>
</dbReference>
<reference evidence="9 10" key="1">
    <citation type="submission" date="2018-08" db="EMBL/GenBank/DDBJ databases">
        <title>Meiothermus granaticius genome AF-68 sequencing project.</title>
        <authorList>
            <person name="Da Costa M.S."/>
            <person name="Albuquerque L."/>
            <person name="Raposo P."/>
            <person name="Froufe H.J.C."/>
            <person name="Barroso C.S."/>
            <person name="Egas C."/>
        </authorList>
    </citation>
    <scope>NUCLEOTIDE SEQUENCE [LARGE SCALE GENOMIC DNA]</scope>
    <source>
        <strain evidence="9 10">AF-68</strain>
    </source>
</reference>
<dbReference type="GO" id="GO:0009252">
    <property type="term" value="P:peptidoglycan biosynthetic process"/>
    <property type="evidence" value="ECO:0007669"/>
    <property type="project" value="UniProtKB-UniRule"/>
</dbReference>
<dbReference type="HAMAP" id="MF_00639">
    <property type="entry name" value="MurD"/>
    <property type="match status" value="1"/>
</dbReference>
<evidence type="ECO:0000259" key="8">
    <source>
        <dbReference type="Pfam" id="PF08245"/>
    </source>
</evidence>
<dbReference type="Proteomes" id="UP000266178">
    <property type="component" value="Unassembled WGS sequence"/>
</dbReference>
<evidence type="ECO:0000256" key="6">
    <source>
        <dbReference type="ARBA" id="ARBA00022840"/>
    </source>
</evidence>
<dbReference type="PANTHER" id="PTHR43692:SF1">
    <property type="entry name" value="UDP-N-ACETYLMURAMOYLALANINE--D-GLUTAMATE LIGASE"/>
    <property type="match status" value="1"/>
</dbReference>
<dbReference type="SUPFAM" id="SSF53244">
    <property type="entry name" value="MurD-like peptide ligases, peptide-binding domain"/>
    <property type="match status" value="1"/>
</dbReference>
<dbReference type="EC" id="6.3.2.9" evidence="7"/>
<dbReference type="PANTHER" id="PTHR43692">
    <property type="entry name" value="UDP-N-ACETYLMURAMOYLALANINE--D-GLUTAMATE LIGASE"/>
    <property type="match status" value="1"/>
</dbReference>
<comment type="catalytic activity">
    <reaction evidence="7">
        <text>UDP-N-acetyl-alpha-D-muramoyl-L-alanine + D-glutamate + ATP = UDP-N-acetyl-alpha-D-muramoyl-L-alanyl-D-glutamate + ADP + phosphate + H(+)</text>
        <dbReference type="Rhea" id="RHEA:16429"/>
        <dbReference type="ChEBI" id="CHEBI:15378"/>
        <dbReference type="ChEBI" id="CHEBI:29986"/>
        <dbReference type="ChEBI" id="CHEBI:30616"/>
        <dbReference type="ChEBI" id="CHEBI:43474"/>
        <dbReference type="ChEBI" id="CHEBI:83898"/>
        <dbReference type="ChEBI" id="CHEBI:83900"/>
        <dbReference type="ChEBI" id="CHEBI:456216"/>
        <dbReference type="EC" id="6.3.2.9"/>
    </reaction>
</comment>
<dbReference type="InterPro" id="IPR036565">
    <property type="entry name" value="Mur-like_cat_sf"/>
</dbReference>
<gene>
    <name evidence="7 9" type="primary">murD</name>
    <name evidence="9" type="ORF">Mgrana_00031</name>
</gene>